<feature type="region of interest" description="Disordered" evidence="1">
    <location>
        <begin position="54"/>
        <end position="88"/>
    </location>
</feature>
<keyword evidence="4" id="KW-1185">Reference proteome</keyword>
<dbReference type="Proteomes" id="UP000198854">
    <property type="component" value="Unassembled WGS sequence"/>
</dbReference>
<organism evidence="3 4">
    <name type="scientific">Vibrio xiamenensis</name>
    <dbReference type="NCBI Taxonomy" id="861298"/>
    <lineage>
        <taxon>Bacteria</taxon>
        <taxon>Pseudomonadati</taxon>
        <taxon>Pseudomonadota</taxon>
        <taxon>Gammaproteobacteria</taxon>
        <taxon>Vibrionales</taxon>
        <taxon>Vibrionaceae</taxon>
        <taxon>Vibrio</taxon>
    </lineage>
</organism>
<protein>
    <submittedName>
        <fullName evidence="3">Uncharacterized protein</fullName>
    </submittedName>
</protein>
<gene>
    <name evidence="3" type="ORF">SAMN04488136_11032</name>
</gene>
<evidence type="ECO:0000256" key="2">
    <source>
        <dbReference type="SAM" id="SignalP"/>
    </source>
</evidence>
<evidence type="ECO:0000313" key="4">
    <source>
        <dbReference type="Proteomes" id="UP000198854"/>
    </source>
</evidence>
<proteinExistence type="predicted"/>
<feature type="chain" id="PRO_5011534936" evidence="2">
    <location>
        <begin position="19"/>
        <end position="88"/>
    </location>
</feature>
<evidence type="ECO:0000256" key="1">
    <source>
        <dbReference type="SAM" id="MobiDB-lite"/>
    </source>
</evidence>
<name>A0A1G8AD76_9VIBR</name>
<dbReference type="STRING" id="861298.SAMN04488136_11032"/>
<evidence type="ECO:0000313" key="3">
    <source>
        <dbReference type="EMBL" id="SDH18300.1"/>
    </source>
</evidence>
<feature type="signal peptide" evidence="2">
    <location>
        <begin position="1"/>
        <end position="18"/>
    </location>
</feature>
<keyword evidence="2" id="KW-0732">Signal</keyword>
<reference evidence="3 4" key="1">
    <citation type="submission" date="2016-10" db="EMBL/GenBank/DDBJ databases">
        <authorList>
            <person name="de Groot N.N."/>
        </authorList>
    </citation>
    <scope>NUCLEOTIDE SEQUENCE [LARGE SCALE GENOMIC DNA]</scope>
    <source>
        <strain evidence="3 4">CGMCC 1.10228</strain>
    </source>
</reference>
<dbReference type="AlphaFoldDB" id="A0A1G8AD76"/>
<accession>A0A1G8AD76</accession>
<feature type="compositionally biased region" description="Basic residues" evidence="1">
    <location>
        <begin position="56"/>
        <end position="72"/>
    </location>
</feature>
<sequence length="88" mass="9574">MRLTVFTLALAPTFCAFAGVTLTNDQFTLKTNCLQYQVAGISLGSGDCNSAPVAKTKPHKGKIKATKTKAKKPLWVNDNEGQKHKKRP</sequence>
<dbReference type="EMBL" id="FNDD01000010">
    <property type="protein sequence ID" value="SDH18300.1"/>
    <property type="molecule type" value="Genomic_DNA"/>
</dbReference>